<comment type="function">
    <text evidence="6">Bidirectionally degrades single-stranded DNA into large acid-insoluble oligonucleotides, which are then degraded further into small acid-soluble oligonucleotides.</text>
</comment>
<comment type="subunit">
    <text evidence="6">Heterooligomer composed of large and small subunits.</text>
</comment>
<dbReference type="Gene3D" id="1.10.287.1040">
    <property type="entry name" value="Exonuclease VII, small subunit"/>
    <property type="match status" value="1"/>
</dbReference>
<organism evidence="7 8">
    <name type="scientific">Paraclostridium tenue</name>
    <dbReference type="NCBI Taxonomy" id="1737"/>
    <lineage>
        <taxon>Bacteria</taxon>
        <taxon>Bacillati</taxon>
        <taxon>Bacillota</taxon>
        <taxon>Clostridia</taxon>
        <taxon>Peptostreptococcales</taxon>
        <taxon>Peptostreptococcaceae</taxon>
        <taxon>Paraclostridium</taxon>
    </lineage>
</organism>
<evidence type="ECO:0000256" key="6">
    <source>
        <dbReference type="HAMAP-Rule" id="MF_00337"/>
    </source>
</evidence>
<dbReference type="Proteomes" id="UP001400965">
    <property type="component" value="Unassembled WGS sequence"/>
</dbReference>
<dbReference type="NCBIfam" id="TIGR01280">
    <property type="entry name" value="xseB"/>
    <property type="match status" value="1"/>
</dbReference>
<keyword evidence="4 6" id="KW-0378">Hydrolase</keyword>
<keyword evidence="2 6" id="KW-0963">Cytoplasm</keyword>
<evidence type="ECO:0000313" key="7">
    <source>
        <dbReference type="EMBL" id="GAA0861164.1"/>
    </source>
</evidence>
<comment type="similarity">
    <text evidence="1 6">Belongs to the XseB family.</text>
</comment>
<dbReference type="EC" id="3.1.11.6" evidence="6"/>
<keyword evidence="5 6" id="KW-0269">Exonuclease</keyword>
<sequence>MNLSYEEAYKSLEDILLKLESGNTSLDESLSLYEEGIKLYRHCNKLLDEATLKINKFNKDGKEIPFSIEEE</sequence>
<evidence type="ECO:0000256" key="1">
    <source>
        <dbReference type="ARBA" id="ARBA00009998"/>
    </source>
</evidence>
<evidence type="ECO:0000256" key="2">
    <source>
        <dbReference type="ARBA" id="ARBA00022490"/>
    </source>
</evidence>
<comment type="subcellular location">
    <subcellularLocation>
        <location evidence="6">Cytoplasm</location>
    </subcellularLocation>
</comment>
<keyword evidence="8" id="KW-1185">Reference proteome</keyword>
<protein>
    <recommendedName>
        <fullName evidence="6">Exodeoxyribonuclease 7 small subunit</fullName>
        <ecNumber evidence="6">3.1.11.6</ecNumber>
    </recommendedName>
    <alternativeName>
        <fullName evidence="6">Exodeoxyribonuclease VII small subunit</fullName>
        <shortName evidence="6">Exonuclease VII small subunit</shortName>
    </alternativeName>
</protein>
<reference evidence="8" key="1">
    <citation type="journal article" date="2019" name="Int. J. Syst. Evol. Microbiol.">
        <title>The Global Catalogue of Microorganisms (GCM) 10K type strain sequencing project: providing services to taxonomists for standard genome sequencing and annotation.</title>
        <authorList>
            <consortium name="The Broad Institute Genomics Platform"/>
            <consortium name="The Broad Institute Genome Sequencing Center for Infectious Disease"/>
            <person name="Wu L."/>
            <person name="Ma J."/>
        </authorList>
    </citation>
    <scope>NUCLEOTIDE SEQUENCE [LARGE SCALE GENOMIC DNA]</scope>
    <source>
        <strain evidence="8">JCM 6486</strain>
    </source>
</reference>
<comment type="caution">
    <text evidence="7">The sequence shown here is derived from an EMBL/GenBank/DDBJ whole genome shotgun (WGS) entry which is preliminary data.</text>
</comment>
<proteinExistence type="inferred from homology"/>
<accession>A0ABP3XAM8</accession>
<dbReference type="Pfam" id="PF02609">
    <property type="entry name" value="Exonuc_VII_S"/>
    <property type="match status" value="1"/>
</dbReference>
<dbReference type="PIRSF" id="PIRSF006488">
    <property type="entry name" value="Exonuc_VII_S"/>
    <property type="match status" value="1"/>
</dbReference>
<evidence type="ECO:0000256" key="4">
    <source>
        <dbReference type="ARBA" id="ARBA00022801"/>
    </source>
</evidence>
<keyword evidence="3 6" id="KW-0540">Nuclease</keyword>
<dbReference type="HAMAP" id="MF_00337">
    <property type="entry name" value="Exonuc_7_S"/>
    <property type="match status" value="1"/>
</dbReference>
<dbReference type="SUPFAM" id="SSF116842">
    <property type="entry name" value="XseB-like"/>
    <property type="match status" value="1"/>
</dbReference>
<evidence type="ECO:0000256" key="3">
    <source>
        <dbReference type="ARBA" id="ARBA00022722"/>
    </source>
</evidence>
<gene>
    <name evidence="6 7" type="primary">xseB</name>
    <name evidence="7" type="ORF">GCM10008917_01440</name>
</gene>
<dbReference type="InterPro" id="IPR003761">
    <property type="entry name" value="Exonuc_VII_S"/>
</dbReference>
<dbReference type="RefSeq" id="WP_346041103.1">
    <property type="nucleotide sequence ID" value="NZ_BAAACP010000001.1"/>
</dbReference>
<dbReference type="InterPro" id="IPR037004">
    <property type="entry name" value="Exonuc_VII_ssu_sf"/>
</dbReference>
<dbReference type="PANTHER" id="PTHR34137:SF1">
    <property type="entry name" value="EXODEOXYRIBONUCLEASE 7 SMALL SUBUNIT"/>
    <property type="match status" value="1"/>
</dbReference>
<dbReference type="EMBL" id="BAAACP010000001">
    <property type="protein sequence ID" value="GAA0861164.1"/>
    <property type="molecule type" value="Genomic_DNA"/>
</dbReference>
<name>A0ABP3XAM8_9FIRM</name>
<evidence type="ECO:0000313" key="8">
    <source>
        <dbReference type="Proteomes" id="UP001400965"/>
    </source>
</evidence>
<dbReference type="PANTHER" id="PTHR34137">
    <property type="entry name" value="EXODEOXYRIBONUCLEASE 7 SMALL SUBUNIT"/>
    <property type="match status" value="1"/>
</dbReference>
<comment type="catalytic activity">
    <reaction evidence="6">
        <text>Exonucleolytic cleavage in either 5'- to 3'- or 3'- to 5'-direction to yield nucleoside 5'-phosphates.</text>
        <dbReference type="EC" id="3.1.11.6"/>
    </reaction>
</comment>
<evidence type="ECO:0000256" key="5">
    <source>
        <dbReference type="ARBA" id="ARBA00022839"/>
    </source>
</evidence>